<dbReference type="GO" id="GO:0004177">
    <property type="term" value="F:aminopeptidase activity"/>
    <property type="evidence" value="ECO:0007669"/>
    <property type="project" value="UniProtKB-KW"/>
</dbReference>
<comment type="caution">
    <text evidence="2">The sequence shown here is derived from an EMBL/GenBank/DDBJ whole genome shotgun (WGS) entry which is preliminary data.</text>
</comment>
<keyword evidence="2" id="KW-0645">Protease</keyword>
<dbReference type="PANTHER" id="PTHR43265:SF1">
    <property type="entry name" value="ESTERASE ESTD"/>
    <property type="match status" value="1"/>
</dbReference>
<dbReference type="EMBL" id="BAUU01000034">
    <property type="protein sequence ID" value="GAE32350.1"/>
    <property type="molecule type" value="Genomic_DNA"/>
</dbReference>
<dbReference type="InterPro" id="IPR053145">
    <property type="entry name" value="AB_hydrolase_Est10"/>
</dbReference>
<evidence type="ECO:0000313" key="2">
    <source>
        <dbReference type="EMBL" id="GAE32350.1"/>
    </source>
</evidence>
<gene>
    <name evidence="2" type="ORF">JCM9152_3882</name>
</gene>
<organism evidence="2 3">
    <name type="scientific">Halalkalibacter hemicellulosilyticusJCM 9152</name>
    <dbReference type="NCBI Taxonomy" id="1236971"/>
    <lineage>
        <taxon>Bacteria</taxon>
        <taxon>Bacillati</taxon>
        <taxon>Bacillota</taxon>
        <taxon>Bacilli</taxon>
        <taxon>Bacillales</taxon>
        <taxon>Bacillaceae</taxon>
        <taxon>Halalkalibacter</taxon>
    </lineage>
</organism>
<dbReference type="Gene3D" id="3.40.50.1820">
    <property type="entry name" value="alpha/beta hydrolase"/>
    <property type="match status" value="1"/>
</dbReference>
<proteinExistence type="predicted"/>
<dbReference type="Proteomes" id="UP000018895">
    <property type="component" value="Unassembled WGS sequence"/>
</dbReference>
<sequence>MIISQTSLKSPHSAIELSEITYCSQELRVKAYLAIPRNQNKLPGLLYLRGGIKRVGMVRIERIIQWASEGMVVMAPFYRGNFGGEGREDFCGEDRQDAISAYDVLESLDTVDRHSIHIVGFSRGGAMALLTGMERTNAKTITCWNGVSDMKLTYEERVDLRRMMKRVVGGTPTKYPERYEWRTPLGKLKQLQSPVLIIHGMLDEHVSVEHAFRLKKSCDRFKKQADMWLYPTFKHQFPYEAQKKILTNAAQWMRRAIHD</sequence>
<dbReference type="InterPro" id="IPR001375">
    <property type="entry name" value="Peptidase_S9_cat"/>
</dbReference>
<dbReference type="STRING" id="1236971.JCM9152_3882"/>
<feature type="domain" description="Peptidase S9 prolyl oligopeptidase catalytic" evidence="1">
    <location>
        <begin position="64"/>
        <end position="257"/>
    </location>
</feature>
<dbReference type="SUPFAM" id="SSF53474">
    <property type="entry name" value="alpha/beta-Hydrolases"/>
    <property type="match status" value="1"/>
</dbReference>
<name>W4QJP9_9BACI</name>
<dbReference type="RefSeq" id="WP_035346655.1">
    <property type="nucleotide sequence ID" value="NZ_BAUU01000034.1"/>
</dbReference>
<keyword evidence="2" id="KW-0378">Hydrolase</keyword>
<evidence type="ECO:0000259" key="1">
    <source>
        <dbReference type="Pfam" id="PF00326"/>
    </source>
</evidence>
<evidence type="ECO:0000313" key="3">
    <source>
        <dbReference type="Proteomes" id="UP000018895"/>
    </source>
</evidence>
<dbReference type="InterPro" id="IPR029058">
    <property type="entry name" value="AB_hydrolase_fold"/>
</dbReference>
<keyword evidence="3" id="KW-1185">Reference proteome</keyword>
<dbReference type="PANTHER" id="PTHR43265">
    <property type="entry name" value="ESTERASE ESTD"/>
    <property type="match status" value="1"/>
</dbReference>
<dbReference type="Pfam" id="PF00326">
    <property type="entry name" value="Peptidase_S9"/>
    <property type="match status" value="1"/>
</dbReference>
<accession>W4QJP9</accession>
<dbReference type="GO" id="GO:0052689">
    <property type="term" value="F:carboxylic ester hydrolase activity"/>
    <property type="evidence" value="ECO:0007669"/>
    <property type="project" value="TreeGrafter"/>
</dbReference>
<protein>
    <submittedName>
        <fullName evidence="2">Dipeptidyl aminopeptidases/acylaminoacyl-peptidases</fullName>
    </submittedName>
</protein>
<dbReference type="AlphaFoldDB" id="W4QJP9"/>
<keyword evidence="2" id="KW-0031">Aminopeptidase</keyword>
<dbReference type="GO" id="GO:0006508">
    <property type="term" value="P:proteolysis"/>
    <property type="evidence" value="ECO:0007669"/>
    <property type="project" value="InterPro"/>
</dbReference>
<dbReference type="OrthoDB" id="9812921at2"/>
<reference evidence="2" key="1">
    <citation type="journal article" date="2014" name="Genome Announc.">
        <title>Draft Genome Sequences of Three Alkaliphilic Bacillus Strains, Bacillus wakoensis JCM 9140T, Bacillus akibai JCM 9157T, and Bacillus hemicellulosilyticus JCM 9152T.</title>
        <authorList>
            <person name="Yuki M."/>
            <person name="Oshima K."/>
            <person name="Suda W."/>
            <person name="Oshida Y."/>
            <person name="Kitamura K."/>
            <person name="Iida T."/>
            <person name="Hattori M."/>
            <person name="Ohkuma M."/>
        </authorList>
    </citation>
    <scope>NUCLEOTIDE SEQUENCE [LARGE SCALE GENOMIC DNA]</scope>
    <source>
        <strain evidence="2">JCM 9152</strain>
    </source>
</reference>
<dbReference type="GO" id="GO:0008236">
    <property type="term" value="F:serine-type peptidase activity"/>
    <property type="evidence" value="ECO:0007669"/>
    <property type="project" value="InterPro"/>
</dbReference>